<proteinExistence type="inferred from homology"/>
<dbReference type="InterPro" id="IPR004316">
    <property type="entry name" value="SWEET_rpt"/>
</dbReference>
<sequence>MAIFDTHHPAVFAFGLLGNIISFIVFLAPVPTFMRICRKKSTEGFQSVPYVVALFSAMLWLYYASFKTDETLLITINSVGCVIETIYIAIFIVFAPKPTRVSTLRFVLALNFGGFCVILLLSRLLAQGSTRVKVLGWICVAFSVSVFAAPLSIMRLVIRTKSVEFMPFYLSFFLTLSAITWLLYGLFLKDIYVALPNVLGFVFGVAQMILYLVYKKRETAIAKDMKLPQHTTDNIVIIDIAAVVAPTTNNSGAEKESNSVPLSDNVIITNEIELNHKLDDHEHENLGEAQPSV</sequence>
<dbReference type="RefSeq" id="XP_022137730.1">
    <property type="nucleotide sequence ID" value="XM_022282038.1"/>
</dbReference>
<keyword evidence="3 10" id="KW-0813">Transport</keyword>
<dbReference type="Proteomes" id="UP000504603">
    <property type="component" value="Unplaced"/>
</dbReference>
<dbReference type="FunFam" id="1.20.1280.290:FF:000003">
    <property type="entry name" value="Bidirectional sugar transporter SWEET"/>
    <property type="match status" value="1"/>
</dbReference>
<evidence type="ECO:0000256" key="7">
    <source>
        <dbReference type="ARBA" id="ARBA00022737"/>
    </source>
</evidence>
<dbReference type="OrthoDB" id="409725at2759"/>
<dbReference type="GO" id="GO:0005886">
    <property type="term" value="C:plasma membrane"/>
    <property type="evidence" value="ECO:0007669"/>
    <property type="project" value="UniProtKB-SubCell"/>
</dbReference>
<dbReference type="InterPro" id="IPR047664">
    <property type="entry name" value="SWEET"/>
</dbReference>
<keyword evidence="11" id="KW-1185">Reference proteome</keyword>
<feature type="transmembrane region" description="Helical" evidence="10">
    <location>
        <begin position="48"/>
        <end position="66"/>
    </location>
</feature>
<dbReference type="Gene3D" id="1.20.1280.290">
    <property type="match status" value="2"/>
</dbReference>
<comment type="similarity">
    <text evidence="2 10">Belongs to the SWEET sugar transporter family.</text>
</comment>
<dbReference type="Pfam" id="PF03083">
    <property type="entry name" value="MtN3_slv"/>
    <property type="match status" value="2"/>
</dbReference>
<keyword evidence="6 10" id="KW-0812">Transmembrane</keyword>
<feature type="transmembrane region" description="Helical" evidence="10">
    <location>
        <begin position="132"/>
        <end position="153"/>
    </location>
</feature>
<comment type="subcellular location">
    <subcellularLocation>
        <location evidence="1 10">Cell membrane</location>
        <topology evidence="1 10">Multi-pass membrane protein</topology>
    </subcellularLocation>
</comment>
<keyword evidence="4" id="KW-1003">Cell membrane</keyword>
<dbReference type="GO" id="GO:0008515">
    <property type="term" value="F:sucrose transmembrane transporter activity"/>
    <property type="evidence" value="ECO:0007669"/>
    <property type="project" value="UniProtKB-ARBA"/>
</dbReference>
<protein>
    <recommendedName>
        <fullName evidence="10">Bidirectional sugar transporter SWEET</fullName>
    </recommendedName>
</protein>
<dbReference type="GO" id="GO:0051119">
    <property type="term" value="F:sugar transmembrane transporter activity"/>
    <property type="evidence" value="ECO:0007669"/>
    <property type="project" value="InterPro"/>
</dbReference>
<feature type="transmembrane region" description="Helical" evidence="10">
    <location>
        <begin position="193"/>
        <end position="214"/>
    </location>
</feature>
<evidence type="ECO:0000256" key="10">
    <source>
        <dbReference type="RuleBase" id="RU910715"/>
    </source>
</evidence>
<gene>
    <name evidence="12" type="primary">LOC111009089</name>
</gene>
<evidence type="ECO:0000313" key="12">
    <source>
        <dbReference type="RefSeq" id="XP_022137730.1"/>
    </source>
</evidence>
<evidence type="ECO:0000256" key="1">
    <source>
        <dbReference type="ARBA" id="ARBA00004651"/>
    </source>
</evidence>
<keyword evidence="5 10" id="KW-0762">Sugar transport</keyword>
<feature type="transmembrane region" description="Helical" evidence="10">
    <location>
        <begin position="12"/>
        <end position="36"/>
    </location>
</feature>
<keyword evidence="7" id="KW-0677">Repeat</keyword>
<evidence type="ECO:0000256" key="4">
    <source>
        <dbReference type="ARBA" id="ARBA00022475"/>
    </source>
</evidence>
<evidence type="ECO:0000256" key="2">
    <source>
        <dbReference type="ARBA" id="ARBA00007809"/>
    </source>
</evidence>
<dbReference type="PANTHER" id="PTHR10791">
    <property type="entry name" value="RAG1-ACTIVATING PROTEIN 1"/>
    <property type="match status" value="1"/>
</dbReference>
<name>A0A6J1C7H9_MOMCH</name>
<evidence type="ECO:0000313" key="11">
    <source>
        <dbReference type="Proteomes" id="UP000504603"/>
    </source>
</evidence>
<evidence type="ECO:0000256" key="8">
    <source>
        <dbReference type="ARBA" id="ARBA00022989"/>
    </source>
</evidence>
<feature type="transmembrane region" description="Helical" evidence="10">
    <location>
        <begin position="72"/>
        <end position="94"/>
    </location>
</feature>
<dbReference type="FunFam" id="1.20.1280.290:FF:000001">
    <property type="entry name" value="Bidirectional sugar transporter SWEET"/>
    <property type="match status" value="1"/>
</dbReference>
<evidence type="ECO:0000256" key="9">
    <source>
        <dbReference type="ARBA" id="ARBA00023136"/>
    </source>
</evidence>
<evidence type="ECO:0000256" key="6">
    <source>
        <dbReference type="ARBA" id="ARBA00022692"/>
    </source>
</evidence>
<accession>A0A6J1C7H9</accession>
<evidence type="ECO:0000256" key="5">
    <source>
        <dbReference type="ARBA" id="ARBA00022597"/>
    </source>
</evidence>
<dbReference type="PANTHER" id="PTHR10791:SF22">
    <property type="entry name" value="BIDIRECTIONAL SUGAR TRANSPORTER SWEET11"/>
    <property type="match status" value="1"/>
</dbReference>
<keyword evidence="9 10" id="KW-0472">Membrane</keyword>
<feature type="transmembrane region" description="Helical" evidence="10">
    <location>
        <begin position="106"/>
        <end position="126"/>
    </location>
</feature>
<reference evidence="12" key="1">
    <citation type="submission" date="2025-08" db="UniProtKB">
        <authorList>
            <consortium name="RefSeq"/>
        </authorList>
    </citation>
    <scope>IDENTIFICATION</scope>
    <source>
        <strain evidence="12">OHB3-1</strain>
    </source>
</reference>
<evidence type="ECO:0000256" key="3">
    <source>
        <dbReference type="ARBA" id="ARBA00022448"/>
    </source>
</evidence>
<feature type="transmembrane region" description="Helical" evidence="10">
    <location>
        <begin position="165"/>
        <end position="187"/>
    </location>
</feature>
<comment type="function">
    <text evidence="10">Mediates both low-affinity uptake and efflux of sugar across the membrane.</text>
</comment>
<keyword evidence="8 10" id="KW-1133">Transmembrane helix</keyword>
<dbReference type="AlphaFoldDB" id="A0A6J1C7H9"/>
<organism evidence="11 12">
    <name type="scientific">Momordica charantia</name>
    <name type="common">Bitter gourd</name>
    <name type="synonym">Balsam pear</name>
    <dbReference type="NCBI Taxonomy" id="3673"/>
    <lineage>
        <taxon>Eukaryota</taxon>
        <taxon>Viridiplantae</taxon>
        <taxon>Streptophyta</taxon>
        <taxon>Embryophyta</taxon>
        <taxon>Tracheophyta</taxon>
        <taxon>Spermatophyta</taxon>
        <taxon>Magnoliopsida</taxon>
        <taxon>eudicotyledons</taxon>
        <taxon>Gunneridae</taxon>
        <taxon>Pentapetalae</taxon>
        <taxon>rosids</taxon>
        <taxon>fabids</taxon>
        <taxon>Cucurbitales</taxon>
        <taxon>Cucurbitaceae</taxon>
        <taxon>Momordiceae</taxon>
        <taxon>Momordica</taxon>
    </lineage>
</organism>
<dbReference type="GeneID" id="111009089"/>
<dbReference type="KEGG" id="mcha:111009089"/>